<sequence>MIYKVETACEQGNVRPNNEDAIRYGIDSSLGVLWMIVADGMGGHKAGEIASEKLVEKVEAEFDTIRAVPSLGWKDWIVATLTRANSSIYQAAQTNPDYHGMGTTGVLLVCDSERAYLAWVGDSRAYHFRGNTLSQLTQDHSMIQYLLKKGSISSEEAARSNSKHLLSRAIGVKQEVEVDFVTQELQSTDVLLLSTDGVHDHLAEAVIAGYLTKSATGKAVCDEMTRQAMVQGSRDNLTLGIVNFSD</sequence>
<dbReference type="SUPFAM" id="SSF81606">
    <property type="entry name" value="PP2C-like"/>
    <property type="match status" value="1"/>
</dbReference>
<protein>
    <submittedName>
        <fullName evidence="2">Stp1/IreP family PP2C-type Ser/Thr phosphatase</fullName>
    </submittedName>
</protein>
<dbReference type="PANTHER" id="PTHR47992">
    <property type="entry name" value="PROTEIN PHOSPHATASE"/>
    <property type="match status" value="1"/>
</dbReference>
<dbReference type="EMBL" id="VIKS01000003">
    <property type="protein sequence ID" value="TQV88863.1"/>
    <property type="molecule type" value="Genomic_DNA"/>
</dbReference>
<evidence type="ECO:0000313" key="2">
    <source>
        <dbReference type="EMBL" id="TQV88863.1"/>
    </source>
</evidence>
<dbReference type="InterPro" id="IPR036457">
    <property type="entry name" value="PPM-type-like_dom_sf"/>
</dbReference>
<organism evidence="2 3">
    <name type="scientific">Aliikangiella coralliicola</name>
    <dbReference type="NCBI Taxonomy" id="2592383"/>
    <lineage>
        <taxon>Bacteria</taxon>
        <taxon>Pseudomonadati</taxon>
        <taxon>Pseudomonadota</taxon>
        <taxon>Gammaproteobacteria</taxon>
        <taxon>Oceanospirillales</taxon>
        <taxon>Pleioneaceae</taxon>
        <taxon>Aliikangiella</taxon>
    </lineage>
</organism>
<dbReference type="InterPro" id="IPR001932">
    <property type="entry name" value="PPM-type_phosphatase-like_dom"/>
</dbReference>
<name>A0A545UHH5_9GAMM</name>
<feature type="domain" description="PPM-type phosphatase" evidence="1">
    <location>
        <begin position="4"/>
        <end position="244"/>
    </location>
</feature>
<dbReference type="Gene3D" id="3.60.40.10">
    <property type="entry name" value="PPM-type phosphatase domain"/>
    <property type="match status" value="1"/>
</dbReference>
<dbReference type="Pfam" id="PF13672">
    <property type="entry name" value="PP2C_2"/>
    <property type="match status" value="1"/>
</dbReference>
<proteinExistence type="predicted"/>
<keyword evidence="3" id="KW-1185">Reference proteome</keyword>
<dbReference type="SMART" id="SM00332">
    <property type="entry name" value="PP2Cc"/>
    <property type="match status" value="1"/>
</dbReference>
<dbReference type="Proteomes" id="UP000315439">
    <property type="component" value="Unassembled WGS sequence"/>
</dbReference>
<accession>A0A545UHH5</accession>
<dbReference type="AlphaFoldDB" id="A0A545UHH5"/>
<dbReference type="InterPro" id="IPR015655">
    <property type="entry name" value="PP2C"/>
</dbReference>
<dbReference type="SMART" id="SM00331">
    <property type="entry name" value="PP2C_SIG"/>
    <property type="match status" value="1"/>
</dbReference>
<dbReference type="RefSeq" id="WP_142892348.1">
    <property type="nucleotide sequence ID" value="NZ_ML660161.1"/>
</dbReference>
<evidence type="ECO:0000259" key="1">
    <source>
        <dbReference type="PROSITE" id="PS51746"/>
    </source>
</evidence>
<dbReference type="NCBIfam" id="NF033484">
    <property type="entry name" value="Stp1_PP2C_phos"/>
    <property type="match status" value="1"/>
</dbReference>
<dbReference type="GO" id="GO:0004722">
    <property type="term" value="F:protein serine/threonine phosphatase activity"/>
    <property type="evidence" value="ECO:0007669"/>
    <property type="project" value="InterPro"/>
</dbReference>
<reference evidence="2 3" key="1">
    <citation type="submission" date="2019-07" db="EMBL/GenBank/DDBJ databases">
        <title>Draft genome for Aliikangiella sp. M105.</title>
        <authorList>
            <person name="Wang G."/>
        </authorList>
    </citation>
    <scope>NUCLEOTIDE SEQUENCE [LARGE SCALE GENOMIC DNA]</scope>
    <source>
        <strain evidence="2 3">M105</strain>
    </source>
</reference>
<dbReference type="OrthoDB" id="9801841at2"/>
<evidence type="ECO:0000313" key="3">
    <source>
        <dbReference type="Proteomes" id="UP000315439"/>
    </source>
</evidence>
<gene>
    <name evidence="2" type="ORF">FLL46_04840</name>
</gene>
<comment type="caution">
    <text evidence="2">The sequence shown here is derived from an EMBL/GenBank/DDBJ whole genome shotgun (WGS) entry which is preliminary data.</text>
</comment>
<dbReference type="PROSITE" id="PS51746">
    <property type="entry name" value="PPM_2"/>
    <property type="match status" value="1"/>
</dbReference>
<dbReference type="CDD" id="cd00143">
    <property type="entry name" value="PP2Cc"/>
    <property type="match status" value="1"/>
</dbReference>